<keyword evidence="3" id="KW-1185">Reference proteome</keyword>
<dbReference type="EMBL" id="JAKRRY010000021">
    <property type="protein sequence ID" value="MCW8347372.1"/>
    <property type="molecule type" value="Genomic_DNA"/>
</dbReference>
<sequence>MHFRTIFILAVTAIIMTGCATAPQLSRSEWHQVTTRHYDGVTKNQALDAARSVLEKSDHDFEFTYPDDQLSASREWWRYVILSTQNGADNWIVKAYEANGGVDVKVSIGRQEGATMPAITSEGDFVSIESIALGKPVTNPKVYEFFFKRLDSELDHTIPWLSCDDFDIANKDAGYLCGVTSD</sequence>
<feature type="chain" id="PRO_5040967405" description="Lipoprotein" evidence="1">
    <location>
        <begin position="23"/>
        <end position="182"/>
    </location>
</feature>
<comment type="caution">
    <text evidence="2">The sequence shown here is derived from an EMBL/GenBank/DDBJ whole genome shotgun (WGS) entry which is preliminary data.</text>
</comment>
<dbReference type="PROSITE" id="PS51257">
    <property type="entry name" value="PROKAR_LIPOPROTEIN"/>
    <property type="match status" value="1"/>
</dbReference>
<keyword evidence="1" id="KW-0732">Signal</keyword>
<evidence type="ECO:0008006" key="4">
    <source>
        <dbReference type="Google" id="ProtNLM"/>
    </source>
</evidence>
<organism evidence="2 3">
    <name type="scientific">Vibrio qingdaonensis</name>
    <dbReference type="NCBI Taxonomy" id="2829491"/>
    <lineage>
        <taxon>Bacteria</taxon>
        <taxon>Pseudomonadati</taxon>
        <taxon>Pseudomonadota</taxon>
        <taxon>Gammaproteobacteria</taxon>
        <taxon>Vibrionales</taxon>
        <taxon>Vibrionaceae</taxon>
        <taxon>Vibrio</taxon>
    </lineage>
</organism>
<accession>A0A9X3CPJ1</accession>
<evidence type="ECO:0000256" key="1">
    <source>
        <dbReference type="SAM" id="SignalP"/>
    </source>
</evidence>
<dbReference type="Proteomes" id="UP001155587">
    <property type="component" value="Unassembled WGS sequence"/>
</dbReference>
<feature type="signal peptide" evidence="1">
    <location>
        <begin position="1"/>
        <end position="22"/>
    </location>
</feature>
<name>A0A9X3CPJ1_9VIBR</name>
<gene>
    <name evidence="2" type="ORF">MD535_15315</name>
</gene>
<dbReference type="RefSeq" id="WP_265675899.1">
    <property type="nucleotide sequence ID" value="NZ_JAKRRY010000021.1"/>
</dbReference>
<reference evidence="2" key="1">
    <citation type="submission" date="2022-02" db="EMBL/GenBank/DDBJ databases">
        <title>Vibrio sp. nov, a new bacterium isolated from seawater.</title>
        <authorList>
            <person name="Yuan Y."/>
        </authorList>
    </citation>
    <scope>NUCLEOTIDE SEQUENCE</scope>
    <source>
        <strain evidence="2">ZSDZ65</strain>
    </source>
</reference>
<protein>
    <recommendedName>
        <fullName evidence="4">Lipoprotein</fullName>
    </recommendedName>
</protein>
<evidence type="ECO:0000313" key="3">
    <source>
        <dbReference type="Proteomes" id="UP001155587"/>
    </source>
</evidence>
<proteinExistence type="predicted"/>
<evidence type="ECO:0000313" key="2">
    <source>
        <dbReference type="EMBL" id="MCW8347372.1"/>
    </source>
</evidence>
<dbReference type="AlphaFoldDB" id="A0A9X3CPJ1"/>